<dbReference type="InterPro" id="IPR012373">
    <property type="entry name" value="Ferrdict_sens_TM"/>
</dbReference>
<protein>
    <recommendedName>
        <fullName evidence="6">FecR family protein</fullName>
    </recommendedName>
</protein>
<keyword evidence="5" id="KW-1185">Reference proteome</keyword>
<dbReference type="PANTHER" id="PTHR30273:SF2">
    <property type="entry name" value="PROTEIN FECR"/>
    <property type="match status" value="1"/>
</dbReference>
<keyword evidence="1" id="KW-1133">Transmembrane helix</keyword>
<dbReference type="PANTHER" id="PTHR30273">
    <property type="entry name" value="PERIPLASMIC SIGNAL SENSOR AND SIGMA FACTOR ACTIVATOR FECR-RELATED"/>
    <property type="match status" value="1"/>
</dbReference>
<gene>
    <name evidence="4" type="ORF">GCM10009119_17220</name>
</gene>
<proteinExistence type="predicted"/>
<evidence type="ECO:0008006" key="6">
    <source>
        <dbReference type="Google" id="ProtNLM"/>
    </source>
</evidence>
<organism evidence="4 5">
    <name type="scientific">Algoriphagus jejuensis</name>
    <dbReference type="NCBI Taxonomy" id="419934"/>
    <lineage>
        <taxon>Bacteria</taxon>
        <taxon>Pseudomonadati</taxon>
        <taxon>Bacteroidota</taxon>
        <taxon>Cytophagia</taxon>
        <taxon>Cytophagales</taxon>
        <taxon>Cyclobacteriaceae</taxon>
        <taxon>Algoriphagus</taxon>
    </lineage>
</organism>
<dbReference type="InterPro" id="IPR032508">
    <property type="entry name" value="FecR_C"/>
</dbReference>
<dbReference type="Pfam" id="PF04773">
    <property type="entry name" value="FecR"/>
    <property type="match status" value="1"/>
</dbReference>
<dbReference type="Gene3D" id="3.55.50.30">
    <property type="match status" value="1"/>
</dbReference>
<dbReference type="Pfam" id="PF16344">
    <property type="entry name" value="FecR_C"/>
    <property type="match status" value="1"/>
</dbReference>
<evidence type="ECO:0000313" key="4">
    <source>
        <dbReference type="EMBL" id="GAA0878754.1"/>
    </source>
</evidence>
<feature type="domain" description="Protein FecR C-terminal" evidence="3">
    <location>
        <begin position="293"/>
        <end position="360"/>
    </location>
</feature>
<comment type="caution">
    <text evidence="4">The sequence shown here is derived from an EMBL/GenBank/DDBJ whole genome shotgun (WGS) entry which is preliminary data.</text>
</comment>
<dbReference type="InterPro" id="IPR006860">
    <property type="entry name" value="FecR"/>
</dbReference>
<dbReference type="Gene3D" id="2.60.120.1440">
    <property type="match status" value="1"/>
</dbReference>
<reference evidence="5" key="1">
    <citation type="journal article" date="2019" name="Int. J. Syst. Evol. Microbiol.">
        <title>The Global Catalogue of Microorganisms (GCM) 10K type strain sequencing project: providing services to taxonomists for standard genome sequencing and annotation.</title>
        <authorList>
            <consortium name="The Broad Institute Genomics Platform"/>
            <consortium name="The Broad Institute Genome Sequencing Center for Infectious Disease"/>
            <person name="Wu L."/>
            <person name="Ma J."/>
        </authorList>
    </citation>
    <scope>NUCLEOTIDE SEQUENCE [LARGE SCALE GENOMIC DNA]</scope>
    <source>
        <strain evidence="5">JCM 16112</strain>
    </source>
</reference>
<sequence length="363" mass="41593">MDISRFSVEDFVLNREFRIWALSPEKSSNIRWERLFAESPEQLEKAKVARDIVLNLRYKRHTMSADEVSELWELIDHGVEDPECDRTECEVVPIGPVSVLKKYGYPEKRFFRYSQWLGVAGILVLAFASSVAVSLVYPENVPQVLPLLVVYEEHSTPPGVKSNLTLQDGSKVMLNSGSSIRYVKSFESDRRMLYLKGEAYFEVAKDTLRPFSVVADGIKTTALGTAFNVSAYSEEDVNVSLVEGKVAVDVKQGVSAEINLEKGEDLRFNTKTGEYKKGQFDSQLVLAWTKKTIIFQQVRMMEAIRILENWYGVKFILKNKPSKELLIYGRYEDEILENVLEGLSYTVRFDYKIDQDEVEIIFK</sequence>
<keyword evidence="1" id="KW-0472">Membrane</keyword>
<feature type="transmembrane region" description="Helical" evidence="1">
    <location>
        <begin position="116"/>
        <end position="137"/>
    </location>
</feature>
<dbReference type="EMBL" id="BAAAFI010000007">
    <property type="protein sequence ID" value="GAA0878754.1"/>
    <property type="molecule type" value="Genomic_DNA"/>
</dbReference>
<name>A0ABP3YED3_9BACT</name>
<accession>A0ABP3YED3</accession>
<evidence type="ECO:0000259" key="2">
    <source>
        <dbReference type="Pfam" id="PF04773"/>
    </source>
</evidence>
<keyword evidence="1" id="KW-0812">Transmembrane</keyword>
<evidence type="ECO:0000259" key="3">
    <source>
        <dbReference type="Pfam" id="PF16344"/>
    </source>
</evidence>
<dbReference type="Proteomes" id="UP001500469">
    <property type="component" value="Unassembled WGS sequence"/>
</dbReference>
<evidence type="ECO:0000256" key="1">
    <source>
        <dbReference type="SAM" id="Phobius"/>
    </source>
</evidence>
<feature type="domain" description="FecR protein" evidence="2">
    <location>
        <begin position="154"/>
        <end position="246"/>
    </location>
</feature>
<evidence type="ECO:0000313" key="5">
    <source>
        <dbReference type="Proteomes" id="UP001500469"/>
    </source>
</evidence>